<evidence type="ECO:0000256" key="6">
    <source>
        <dbReference type="ARBA" id="ARBA00022989"/>
    </source>
</evidence>
<dbReference type="CDD" id="cd17489">
    <property type="entry name" value="MFS_YfcJ_like"/>
    <property type="match status" value="1"/>
</dbReference>
<evidence type="ECO:0000313" key="11">
    <source>
        <dbReference type="EMBL" id="BDG04792.1"/>
    </source>
</evidence>
<keyword evidence="5 8" id="KW-0812">Transmembrane</keyword>
<dbReference type="EMBL" id="AP025591">
    <property type="protein sequence ID" value="BDG04792.1"/>
    <property type="molecule type" value="Genomic_DNA"/>
</dbReference>
<evidence type="ECO:0000256" key="1">
    <source>
        <dbReference type="ARBA" id="ARBA00004651"/>
    </source>
</evidence>
<feature type="transmembrane region" description="Helical" evidence="8">
    <location>
        <begin position="126"/>
        <end position="148"/>
    </location>
</feature>
<feature type="transmembrane region" description="Helical" evidence="8">
    <location>
        <begin position="54"/>
        <end position="73"/>
    </location>
</feature>
<dbReference type="PANTHER" id="PTHR23517:SF13">
    <property type="entry name" value="MAJOR FACILITATOR SUPERFAMILY MFS_1"/>
    <property type="match status" value="1"/>
</dbReference>
<gene>
    <name evidence="11" type="ORF">AMOR_37880</name>
</gene>
<reference evidence="12" key="1">
    <citation type="journal article" date="2022" name="Int. J. Syst. Evol. Microbiol.">
        <title>Anaeromyxobacter oryzae sp. nov., Anaeromyxobacter diazotrophicus sp. nov. and Anaeromyxobacter paludicola sp. nov., isolated from paddy soils.</title>
        <authorList>
            <person name="Itoh H."/>
            <person name="Xu Z."/>
            <person name="Mise K."/>
            <person name="Masuda Y."/>
            <person name="Ushijima N."/>
            <person name="Hayakawa C."/>
            <person name="Shiratori Y."/>
            <person name="Senoo K."/>
        </authorList>
    </citation>
    <scope>NUCLEOTIDE SEQUENCE [LARGE SCALE GENOMIC DNA]</scope>
    <source>
        <strain evidence="12">Red232</strain>
    </source>
</reference>
<proteinExistence type="inferred from homology"/>
<dbReference type="Proteomes" id="UP001162891">
    <property type="component" value="Chromosome"/>
</dbReference>
<feature type="transmembrane region" description="Helical" evidence="8">
    <location>
        <begin position="27"/>
        <end position="48"/>
    </location>
</feature>
<dbReference type="InterPro" id="IPR036259">
    <property type="entry name" value="MFS_trans_sf"/>
</dbReference>
<organism evidence="11 12">
    <name type="scientific">Anaeromyxobacter oryzae</name>
    <dbReference type="NCBI Taxonomy" id="2918170"/>
    <lineage>
        <taxon>Bacteria</taxon>
        <taxon>Pseudomonadati</taxon>
        <taxon>Myxococcota</taxon>
        <taxon>Myxococcia</taxon>
        <taxon>Myxococcales</taxon>
        <taxon>Cystobacterineae</taxon>
        <taxon>Anaeromyxobacteraceae</taxon>
        <taxon>Anaeromyxobacter</taxon>
    </lineage>
</organism>
<dbReference type="Pfam" id="PF07690">
    <property type="entry name" value="MFS_1"/>
    <property type="match status" value="1"/>
</dbReference>
<sequence length="402" mass="40609">MARPLATSRPGPAPPANDPDSGVTTRILPAVGFSFACYLVIGMLLAILPSYVHLRLGLSTVVAGLVVSAQYVATVLSRPHAGRMTDALGPKRTVLYGLLACTGSGALSLLAAWGDGVRGLGLGSLIAGRLLLGAGESMVATGATMWGIGRVGYRHTARVISWNGIATYGALAAGAPLGVVLERRWGLASVGAFVVALSLASAALALRMNPAAVVHGERMPFRRILWRVTPHGIGLALGGVGFGVIAAFVTLYYAQRGWSGAALALSVYGVCFIGARLLLSDVIQRFGGFPVAAASFAVEAVGLALLGLAPARSAAFAGAALTGFGFSLVFPALGVEAVRHVPAESRGAALGAYTAFVDLSLFVSGPAAGAVIGGYGYPAAFVSAGGAGALALGLTLWLSRRG</sequence>
<evidence type="ECO:0000256" key="7">
    <source>
        <dbReference type="ARBA" id="ARBA00023136"/>
    </source>
</evidence>
<dbReference type="Gene3D" id="1.20.1250.20">
    <property type="entry name" value="MFS general substrate transporter like domains"/>
    <property type="match status" value="1"/>
</dbReference>
<dbReference type="HAMAP" id="MF_01118">
    <property type="entry name" value="MFS_YhhS"/>
    <property type="match status" value="1"/>
</dbReference>
<keyword evidence="6 8" id="KW-1133">Transmembrane helix</keyword>
<feature type="transmembrane region" description="Helical" evidence="8">
    <location>
        <begin position="185"/>
        <end position="207"/>
    </location>
</feature>
<dbReference type="NCBIfam" id="NF003477">
    <property type="entry name" value="PRK05122.1"/>
    <property type="match status" value="1"/>
</dbReference>
<evidence type="ECO:0000256" key="5">
    <source>
        <dbReference type="ARBA" id="ARBA00022692"/>
    </source>
</evidence>
<comment type="similarity">
    <text evidence="8">Belongs to the major facilitator superfamily. YhhS family.</text>
</comment>
<dbReference type="InterPro" id="IPR050171">
    <property type="entry name" value="MFS_Transporters"/>
</dbReference>
<evidence type="ECO:0000259" key="10">
    <source>
        <dbReference type="PROSITE" id="PS50850"/>
    </source>
</evidence>
<feature type="transmembrane region" description="Helical" evidence="8">
    <location>
        <begin position="160"/>
        <end position="179"/>
    </location>
</feature>
<dbReference type="InterPro" id="IPR023008">
    <property type="entry name" value="MFS_YhhS-like"/>
</dbReference>
<keyword evidence="4" id="KW-0997">Cell inner membrane</keyword>
<feature type="transmembrane region" description="Helical" evidence="8">
    <location>
        <begin position="94"/>
        <end position="114"/>
    </location>
</feature>
<evidence type="ECO:0000256" key="3">
    <source>
        <dbReference type="ARBA" id="ARBA00022475"/>
    </source>
</evidence>
<feature type="domain" description="Major facilitator superfamily (MFS) profile" evidence="10">
    <location>
        <begin position="195"/>
        <end position="402"/>
    </location>
</feature>
<dbReference type="PROSITE" id="PS50850">
    <property type="entry name" value="MFS"/>
    <property type="match status" value="1"/>
</dbReference>
<evidence type="ECO:0000313" key="12">
    <source>
        <dbReference type="Proteomes" id="UP001162891"/>
    </source>
</evidence>
<feature type="transmembrane region" description="Helical" evidence="8">
    <location>
        <begin position="228"/>
        <end position="254"/>
    </location>
</feature>
<evidence type="ECO:0000256" key="2">
    <source>
        <dbReference type="ARBA" id="ARBA00022448"/>
    </source>
</evidence>
<keyword evidence="12" id="KW-1185">Reference proteome</keyword>
<protein>
    <recommendedName>
        <fullName evidence="8">Uncharacterized MFS-type transporter AMOR_37880</fullName>
    </recommendedName>
</protein>
<keyword evidence="7 8" id="KW-0472">Membrane</keyword>
<dbReference type="InterPro" id="IPR020846">
    <property type="entry name" value="MFS_dom"/>
</dbReference>
<dbReference type="InterPro" id="IPR011701">
    <property type="entry name" value="MFS"/>
</dbReference>
<feature type="region of interest" description="Disordered" evidence="9">
    <location>
        <begin position="1"/>
        <end position="20"/>
    </location>
</feature>
<dbReference type="PANTHER" id="PTHR23517">
    <property type="entry name" value="RESISTANCE PROTEIN MDTM, PUTATIVE-RELATED-RELATED"/>
    <property type="match status" value="1"/>
</dbReference>
<accession>A0ABN6MYC9</accession>
<keyword evidence="2 8" id="KW-0813">Transport</keyword>
<evidence type="ECO:0000256" key="9">
    <source>
        <dbReference type="SAM" id="MobiDB-lite"/>
    </source>
</evidence>
<feature type="transmembrane region" description="Helical" evidence="8">
    <location>
        <begin position="315"/>
        <end position="338"/>
    </location>
</feature>
<feature type="transmembrane region" description="Helical" evidence="8">
    <location>
        <begin position="379"/>
        <end position="398"/>
    </location>
</feature>
<name>A0ABN6MYC9_9BACT</name>
<feature type="transmembrane region" description="Helical" evidence="8">
    <location>
        <begin position="350"/>
        <end position="373"/>
    </location>
</feature>
<evidence type="ECO:0000256" key="8">
    <source>
        <dbReference type="HAMAP-Rule" id="MF_01118"/>
    </source>
</evidence>
<dbReference type="SUPFAM" id="SSF103473">
    <property type="entry name" value="MFS general substrate transporter"/>
    <property type="match status" value="1"/>
</dbReference>
<feature type="transmembrane region" description="Helical" evidence="8">
    <location>
        <begin position="260"/>
        <end position="279"/>
    </location>
</feature>
<evidence type="ECO:0000256" key="4">
    <source>
        <dbReference type="ARBA" id="ARBA00022519"/>
    </source>
</evidence>
<feature type="transmembrane region" description="Helical" evidence="8">
    <location>
        <begin position="286"/>
        <end position="309"/>
    </location>
</feature>
<comment type="subcellular location">
    <subcellularLocation>
        <location evidence="1 8">Cell membrane</location>
        <topology evidence="1 8">Multi-pass membrane protein</topology>
    </subcellularLocation>
</comment>
<keyword evidence="3 8" id="KW-1003">Cell membrane</keyword>